<proteinExistence type="inferred from homology"/>
<evidence type="ECO:0000256" key="3">
    <source>
        <dbReference type="ARBA" id="ARBA00012421"/>
    </source>
</evidence>
<dbReference type="Proteomes" id="UP000198583">
    <property type="component" value="Unassembled WGS sequence"/>
</dbReference>
<comment type="similarity">
    <text evidence="2 8">Belongs to the group II decarboxylase family.</text>
</comment>
<dbReference type="AlphaFoldDB" id="A0A1I6FIX6"/>
<evidence type="ECO:0000313" key="10">
    <source>
        <dbReference type="EMBL" id="SFR29882.1"/>
    </source>
</evidence>
<accession>A0A1I6FIX6</accession>
<evidence type="ECO:0000256" key="8">
    <source>
        <dbReference type="RuleBase" id="RU000382"/>
    </source>
</evidence>
<dbReference type="Gene3D" id="3.40.640.10">
    <property type="entry name" value="Type I PLP-dependent aspartate aminotransferase-like (Major domain)"/>
    <property type="match status" value="1"/>
</dbReference>
<dbReference type="GO" id="GO:0006538">
    <property type="term" value="P:L-glutamate catabolic process"/>
    <property type="evidence" value="ECO:0007669"/>
    <property type="project" value="TreeGrafter"/>
</dbReference>
<evidence type="ECO:0000256" key="4">
    <source>
        <dbReference type="ARBA" id="ARBA00022898"/>
    </source>
</evidence>
<dbReference type="OrthoDB" id="3401800at2"/>
<dbReference type="NCBIfam" id="TIGR01788">
    <property type="entry name" value="Glu-decarb-GAD"/>
    <property type="match status" value="1"/>
</dbReference>
<sequence length="467" mass="52093">MPLIHPSDPRHHARSHVEANPVFIREPGSIPRNRMPDGELDPDTAYQVVHDELMLDGNSRLNLATFVTTWMEPQAATLMAECVDKNMIDKDEYPRTAELEQRCVRMLAALWHAPDADQPTGCSTTGSSEACMLAGLAMKRRWQHRRRAASLPVDRPNIVMGINVQVCWEKFANYWDVECRLVPMEGDRFHLTADQVAEHCDENTIGVVAVLGSTFDGSYEPVAEICAALDAVRADRGWDIPVHVDGASGAMIAPFCDPELEWDFRLPRVVSINTSGHKYGLVYPGVGWVLWRDAAALPEDLVFHVNYLGGDMPTFALNFSRPGAQVAAQYYSFLRLGLEGYTRVQNYSRDVATSLAARIEGLGPFRLLTRGDQLPVFAFTVNDDRFSVFDVSAALRERGWLLPAYTFPANREDLAVLRVVVRNGFTHDLADLLLDDLTRCLPVLQAQQQPRHTQGAAFSHGADVHKS</sequence>
<evidence type="ECO:0000256" key="1">
    <source>
        <dbReference type="ARBA" id="ARBA00001933"/>
    </source>
</evidence>
<dbReference type="EC" id="4.1.1.15" evidence="3 9"/>
<dbReference type="InterPro" id="IPR002129">
    <property type="entry name" value="PyrdxlP-dep_de-COase"/>
</dbReference>
<comment type="catalytic activity">
    <reaction evidence="6 9">
        <text>L-glutamate + H(+) = 4-aminobutanoate + CO2</text>
        <dbReference type="Rhea" id="RHEA:17785"/>
        <dbReference type="ChEBI" id="CHEBI:15378"/>
        <dbReference type="ChEBI" id="CHEBI:16526"/>
        <dbReference type="ChEBI" id="CHEBI:29985"/>
        <dbReference type="ChEBI" id="CHEBI:59888"/>
        <dbReference type="EC" id="4.1.1.15"/>
    </reaction>
</comment>
<dbReference type="FunFam" id="3.40.640.10:FF:000017">
    <property type="entry name" value="Glutamate decarboxylase"/>
    <property type="match status" value="1"/>
</dbReference>
<evidence type="ECO:0000256" key="6">
    <source>
        <dbReference type="ARBA" id="ARBA00048868"/>
    </source>
</evidence>
<dbReference type="STRING" id="84724.SAMN04488564_12271"/>
<feature type="modified residue" description="N6-(pyridoxal phosphate)lysine" evidence="7">
    <location>
        <position position="278"/>
    </location>
</feature>
<evidence type="ECO:0000256" key="7">
    <source>
        <dbReference type="PIRSR" id="PIRSR602129-50"/>
    </source>
</evidence>
<dbReference type="Pfam" id="PF00282">
    <property type="entry name" value="Pyridoxal_deC"/>
    <property type="match status" value="1"/>
</dbReference>
<organism evidence="10 11">
    <name type="scientific">Lentzea waywayandensis</name>
    <dbReference type="NCBI Taxonomy" id="84724"/>
    <lineage>
        <taxon>Bacteria</taxon>
        <taxon>Bacillati</taxon>
        <taxon>Actinomycetota</taxon>
        <taxon>Actinomycetes</taxon>
        <taxon>Pseudonocardiales</taxon>
        <taxon>Pseudonocardiaceae</taxon>
        <taxon>Lentzea</taxon>
    </lineage>
</organism>
<name>A0A1I6FIX6_9PSEU</name>
<dbReference type="InterPro" id="IPR010107">
    <property type="entry name" value="Glutamate_decarboxylase"/>
</dbReference>
<evidence type="ECO:0000256" key="9">
    <source>
        <dbReference type="RuleBase" id="RU361171"/>
    </source>
</evidence>
<dbReference type="InterPro" id="IPR015421">
    <property type="entry name" value="PyrdxlP-dep_Trfase_major"/>
</dbReference>
<dbReference type="PANTHER" id="PTHR43321:SF3">
    <property type="entry name" value="GLUTAMATE DECARBOXYLASE"/>
    <property type="match status" value="1"/>
</dbReference>
<keyword evidence="9" id="KW-0210">Decarboxylase</keyword>
<dbReference type="InterPro" id="IPR015424">
    <property type="entry name" value="PyrdxlP-dep_Trfase"/>
</dbReference>
<keyword evidence="4 7" id="KW-0663">Pyridoxal phosphate</keyword>
<reference evidence="11" key="1">
    <citation type="submission" date="2016-10" db="EMBL/GenBank/DDBJ databases">
        <authorList>
            <person name="Varghese N."/>
            <person name="Submissions S."/>
        </authorList>
    </citation>
    <scope>NUCLEOTIDE SEQUENCE [LARGE SCALE GENOMIC DNA]</scope>
    <source>
        <strain evidence="11">DSM 44232</strain>
    </source>
</reference>
<dbReference type="Gene3D" id="3.90.1150.160">
    <property type="match status" value="1"/>
</dbReference>
<dbReference type="GO" id="GO:0004351">
    <property type="term" value="F:glutamate decarboxylase activity"/>
    <property type="evidence" value="ECO:0007669"/>
    <property type="project" value="UniProtKB-EC"/>
</dbReference>
<evidence type="ECO:0000256" key="5">
    <source>
        <dbReference type="ARBA" id="ARBA00023239"/>
    </source>
</evidence>
<dbReference type="GO" id="GO:0004058">
    <property type="term" value="F:aromatic-L-amino-acid decarboxylase activity"/>
    <property type="evidence" value="ECO:0007669"/>
    <property type="project" value="UniProtKB-ARBA"/>
</dbReference>
<keyword evidence="11" id="KW-1185">Reference proteome</keyword>
<dbReference type="PANTHER" id="PTHR43321">
    <property type="entry name" value="GLUTAMATE DECARBOXYLASE"/>
    <property type="match status" value="1"/>
</dbReference>
<evidence type="ECO:0000313" key="11">
    <source>
        <dbReference type="Proteomes" id="UP000198583"/>
    </source>
</evidence>
<gene>
    <name evidence="10" type="ORF">SAMN04488564_12271</name>
</gene>
<comment type="cofactor">
    <cofactor evidence="1 7 8">
        <name>pyridoxal 5'-phosphate</name>
        <dbReference type="ChEBI" id="CHEBI:597326"/>
    </cofactor>
</comment>
<dbReference type="CDD" id="cd06450">
    <property type="entry name" value="DOPA_deC_like"/>
    <property type="match status" value="1"/>
</dbReference>
<evidence type="ECO:0000256" key="2">
    <source>
        <dbReference type="ARBA" id="ARBA00009533"/>
    </source>
</evidence>
<dbReference type="GO" id="GO:0030170">
    <property type="term" value="F:pyridoxal phosphate binding"/>
    <property type="evidence" value="ECO:0007669"/>
    <property type="project" value="InterPro"/>
</dbReference>
<dbReference type="GO" id="GO:0005829">
    <property type="term" value="C:cytosol"/>
    <property type="evidence" value="ECO:0007669"/>
    <property type="project" value="TreeGrafter"/>
</dbReference>
<dbReference type="FunFam" id="4.10.280.50:FF:000001">
    <property type="entry name" value="Glutamate decarboxylase"/>
    <property type="match status" value="1"/>
</dbReference>
<protein>
    <recommendedName>
        <fullName evidence="3 9">Glutamate decarboxylase</fullName>
        <ecNumber evidence="3 9">4.1.1.15</ecNumber>
    </recommendedName>
</protein>
<dbReference type="Gene3D" id="4.10.280.50">
    <property type="match status" value="1"/>
</dbReference>
<dbReference type="SUPFAM" id="SSF53383">
    <property type="entry name" value="PLP-dependent transferases"/>
    <property type="match status" value="1"/>
</dbReference>
<dbReference type="EMBL" id="FOYL01000022">
    <property type="protein sequence ID" value="SFR29882.1"/>
    <property type="molecule type" value="Genomic_DNA"/>
</dbReference>
<keyword evidence="5 8" id="KW-0456">Lyase</keyword>